<reference evidence="7 8" key="1">
    <citation type="submission" date="2019-07" db="EMBL/GenBank/DDBJ databases">
        <title>Deinococcus detaillus sp. nov., isolated from humus soil in Antarctica.</title>
        <authorList>
            <person name="Zhang K."/>
        </authorList>
    </citation>
    <scope>NUCLEOTIDE SEQUENCE [LARGE SCALE GENOMIC DNA]</scope>
    <source>
        <strain evidence="7 8">H1</strain>
    </source>
</reference>
<dbReference type="EMBL" id="VKDB01000034">
    <property type="protein sequence ID" value="TSA79960.1"/>
    <property type="molecule type" value="Genomic_DNA"/>
</dbReference>
<dbReference type="Pfam" id="PF03852">
    <property type="entry name" value="Vsr"/>
    <property type="match status" value="1"/>
</dbReference>
<proteinExistence type="inferred from homology"/>
<dbReference type="OrthoDB" id="9801520at2"/>
<evidence type="ECO:0000256" key="6">
    <source>
        <dbReference type="PIRNR" id="PIRNR018267"/>
    </source>
</evidence>
<keyword evidence="3 6" id="KW-0227">DNA damage</keyword>
<sequence length="156" mass="18089">MTTDVLTPEQRHLNMTRIRSQDTKPELTVRRVLHASGLRYRLQVRDLPGKPDLVFPRYRAVLFVHGCFWHMHGCPLFKWPKSREEFWRTKLGRNAERDAEVETRLLETNWRVLTVWECALKGKGRISETELASRVRVWLEGSEPTGTVAGTYASGG</sequence>
<dbReference type="RefSeq" id="WP_143722009.1">
    <property type="nucleotide sequence ID" value="NZ_VKDB01000034.1"/>
</dbReference>
<accession>A0A553UID2</accession>
<gene>
    <name evidence="7" type="primary">vsr</name>
    <name evidence="7" type="ORF">FNU79_17115</name>
</gene>
<evidence type="ECO:0000256" key="1">
    <source>
        <dbReference type="ARBA" id="ARBA00022722"/>
    </source>
</evidence>
<dbReference type="InterPro" id="IPR004603">
    <property type="entry name" value="DNA_mismatch_endonuc_vsr"/>
</dbReference>
<dbReference type="PIRSF" id="PIRSF018267">
    <property type="entry name" value="VSR_endonuc"/>
    <property type="match status" value="1"/>
</dbReference>
<evidence type="ECO:0000313" key="8">
    <source>
        <dbReference type="Proteomes" id="UP000316092"/>
    </source>
</evidence>
<dbReference type="InterPro" id="IPR011335">
    <property type="entry name" value="Restrct_endonuc-II-like"/>
</dbReference>
<comment type="function">
    <text evidence="6">May nick specific sequences that contain T:G mispairs resulting from m5C-deamination.</text>
</comment>
<dbReference type="Proteomes" id="UP000316092">
    <property type="component" value="Unassembled WGS sequence"/>
</dbReference>
<keyword evidence="2 6" id="KW-0255">Endonuclease</keyword>
<dbReference type="EC" id="3.1.-.-" evidence="6"/>
<keyword evidence="5 6" id="KW-0234">DNA repair</keyword>
<dbReference type="CDD" id="cd00221">
    <property type="entry name" value="Vsr"/>
    <property type="match status" value="1"/>
</dbReference>
<protein>
    <recommendedName>
        <fullName evidence="6">Very short patch repair endonuclease</fullName>
        <ecNumber evidence="6">3.1.-.-</ecNumber>
    </recommendedName>
</protein>
<dbReference type="NCBIfam" id="TIGR00632">
    <property type="entry name" value="vsr"/>
    <property type="match status" value="1"/>
</dbReference>
<evidence type="ECO:0000256" key="5">
    <source>
        <dbReference type="ARBA" id="ARBA00023204"/>
    </source>
</evidence>
<keyword evidence="8" id="KW-1185">Reference proteome</keyword>
<name>A0A553UID2_9DEIO</name>
<comment type="similarity">
    <text evidence="6">Belongs to the vsr family.</text>
</comment>
<dbReference type="Gene3D" id="3.40.960.10">
    <property type="entry name" value="VSR Endonuclease"/>
    <property type="match status" value="1"/>
</dbReference>
<organism evidence="7 8">
    <name type="scientific">Deinococcus detaillensis</name>
    <dbReference type="NCBI Taxonomy" id="2592048"/>
    <lineage>
        <taxon>Bacteria</taxon>
        <taxon>Thermotogati</taxon>
        <taxon>Deinococcota</taxon>
        <taxon>Deinococci</taxon>
        <taxon>Deinococcales</taxon>
        <taxon>Deinococcaceae</taxon>
        <taxon>Deinococcus</taxon>
    </lineage>
</organism>
<dbReference type="GO" id="GO:0016787">
    <property type="term" value="F:hydrolase activity"/>
    <property type="evidence" value="ECO:0007669"/>
    <property type="project" value="UniProtKB-KW"/>
</dbReference>
<dbReference type="AlphaFoldDB" id="A0A553UID2"/>
<evidence type="ECO:0000313" key="7">
    <source>
        <dbReference type="EMBL" id="TSA79960.1"/>
    </source>
</evidence>
<dbReference type="SUPFAM" id="SSF52980">
    <property type="entry name" value="Restriction endonuclease-like"/>
    <property type="match status" value="1"/>
</dbReference>
<evidence type="ECO:0000256" key="4">
    <source>
        <dbReference type="ARBA" id="ARBA00022801"/>
    </source>
</evidence>
<evidence type="ECO:0000256" key="3">
    <source>
        <dbReference type="ARBA" id="ARBA00022763"/>
    </source>
</evidence>
<dbReference type="GO" id="GO:0006298">
    <property type="term" value="P:mismatch repair"/>
    <property type="evidence" value="ECO:0007669"/>
    <property type="project" value="UniProtKB-UniRule"/>
</dbReference>
<dbReference type="GO" id="GO:0004519">
    <property type="term" value="F:endonuclease activity"/>
    <property type="evidence" value="ECO:0007669"/>
    <property type="project" value="UniProtKB-KW"/>
</dbReference>
<comment type="caution">
    <text evidence="7">The sequence shown here is derived from an EMBL/GenBank/DDBJ whole genome shotgun (WGS) entry which is preliminary data.</text>
</comment>
<evidence type="ECO:0000256" key="2">
    <source>
        <dbReference type="ARBA" id="ARBA00022759"/>
    </source>
</evidence>
<keyword evidence="4 6" id="KW-0378">Hydrolase</keyword>
<keyword evidence="1 6" id="KW-0540">Nuclease</keyword>